<accession>A0A8J4Y657</accession>
<dbReference type="EMBL" id="JACEEZ010011384">
    <property type="protein sequence ID" value="KAG0721297.1"/>
    <property type="molecule type" value="Genomic_DNA"/>
</dbReference>
<dbReference type="Proteomes" id="UP000770661">
    <property type="component" value="Unassembled WGS sequence"/>
</dbReference>
<name>A0A8J4Y657_CHIOP</name>
<keyword evidence="2" id="KW-1185">Reference proteome</keyword>
<organism evidence="1 2">
    <name type="scientific">Chionoecetes opilio</name>
    <name type="common">Atlantic snow crab</name>
    <name type="synonym">Cancer opilio</name>
    <dbReference type="NCBI Taxonomy" id="41210"/>
    <lineage>
        <taxon>Eukaryota</taxon>
        <taxon>Metazoa</taxon>
        <taxon>Ecdysozoa</taxon>
        <taxon>Arthropoda</taxon>
        <taxon>Crustacea</taxon>
        <taxon>Multicrustacea</taxon>
        <taxon>Malacostraca</taxon>
        <taxon>Eumalacostraca</taxon>
        <taxon>Eucarida</taxon>
        <taxon>Decapoda</taxon>
        <taxon>Pleocyemata</taxon>
        <taxon>Brachyura</taxon>
        <taxon>Eubrachyura</taxon>
        <taxon>Majoidea</taxon>
        <taxon>Majidae</taxon>
        <taxon>Chionoecetes</taxon>
    </lineage>
</organism>
<protein>
    <submittedName>
        <fullName evidence="1">Uncharacterized protein</fullName>
    </submittedName>
</protein>
<evidence type="ECO:0000313" key="1">
    <source>
        <dbReference type="EMBL" id="KAG0721297.1"/>
    </source>
</evidence>
<dbReference type="AlphaFoldDB" id="A0A8J4Y657"/>
<sequence>MNGAWASNYPRTYSSRSAIRICLQSDCVGTGTRTFLCTRRFISTPSLRLRPCCGGGGWQTTKLVIAAGATVYFWHAGNEIASLISRGRGYAPRQTASWQSIIPTWDLRVTAAARGPVTGDDLFRGPGNMWRHGHRNPSCESAYE</sequence>
<evidence type="ECO:0000313" key="2">
    <source>
        <dbReference type="Proteomes" id="UP000770661"/>
    </source>
</evidence>
<gene>
    <name evidence="1" type="ORF">GWK47_046739</name>
</gene>
<proteinExistence type="predicted"/>
<comment type="caution">
    <text evidence="1">The sequence shown here is derived from an EMBL/GenBank/DDBJ whole genome shotgun (WGS) entry which is preliminary data.</text>
</comment>
<reference evidence="1" key="1">
    <citation type="submission" date="2020-07" db="EMBL/GenBank/DDBJ databases">
        <title>The High-quality genome of the commercially important snow crab, Chionoecetes opilio.</title>
        <authorList>
            <person name="Jeong J.-H."/>
            <person name="Ryu S."/>
        </authorList>
    </citation>
    <scope>NUCLEOTIDE SEQUENCE</scope>
    <source>
        <strain evidence="1">MADBK_172401_WGS</strain>
        <tissue evidence="1">Digestive gland</tissue>
    </source>
</reference>